<keyword evidence="7" id="KW-1185">Reference proteome</keyword>
<evidence type="ECO:0000313" key="6">
    <source>
        <dbReference type="EMBL" id="NYD32999.1"/>
    </source>
</evidence>
<dbReference type="EMBL" id="JACCBF010000001">
    <property type="protein sequence ID" value="NYD32999.1"/>
    <property type="molecule type" value="Genomic_DNA"/>
</dbReference>
<feature type="domain" description="HTH tetR-type" evidence="5">
    <location>
        <begin position="14"/>
        <end position="72"/>
    </location>
</feature>
<organism evidence="6 7">
    <name type="scientific">Nocardioides kongjuensis</name>
    <dbReference type="NCBI Taxonomy" id="349522"/>
    <lineage>
        <taxon>Bacteria</taxon>
        <taxon>Bacillati</taxon>
        <taxon>Actinomycetota</taxon>
        <taxon>Actinomycetes</taxon>
        <taxon>Propionibacteriales</taxon>
        <taxon>Nocardioidaceae</taxon>
        <taxon>Nocardioides</taxon>
    </lineage>
</organism>
<dbReference type="AlphaFoldDB" id="A0A852RQN8"/>
<proteinExistence type="predicted"/>
<dbReference type="Pfam" id="PF00440">
    <property type="entry name" value="TetR_N"/>
    <property type="match status" value="1"/>
</dbReference>
<dbReference type="SUPFAM" id="SSF48498">
    <property type="entry name" value="Tetracyclin repressor-like, C-terminal domain"/>
    <property type="match status" value="1"/>
</dbReference>
<evidence type="ECO:0000256" key="1">
    <source>
        <dbReference type="ARBA" id="ARBA00023015"/>
    </source>
</evidence>
<dbReference type="PROSITE" id="PS50977">
    <property type="entry name" value="HTH_TETR_2"/>
    <property type="match status" value="1"/>
</dbReference>
<comment type="caution">
    <text evidence="6">The sequence shown here is derived from an EMBL/GenBank/DDBJ whole genome shotgun (WGS) entry which is preliminary data.</text>
</comment>
<reference evidence="6 7" key="1">
    <citation type="submission" date="2020-07" db="EMBL/GenBank/DDBJ databases">
        <title>Sequencing the genomes of 1000 actinobacteria strains.</title>
        <authorList>
            <person name="Klenk H.-P."/>
        </authorList>
    </citation>
    <scope>NUCLEOTIDE SEQUENCE [LARGE SCALE GENOMIC DNA]</scope>
    <source>
        <strain evidence="6 7">DSM 19082</strain>
    </source>
</reference>
<dbReference type="InterPro" id="IPR050109">
    <property type="entry name" value="HTH-type_TetR-like_transc_reg"/>
</dbReference>
<protein>
    <submittedName>
        <fullName evidence="6">AcrR family transcriptional regulator</fullName>
    </submittedName>
</protein>
<name>A0A852RQN8_9ACTN</name>
<dbReference type="GO" id="GO:0000976">
    <property type="term" value="F:transcription cis-regulatory region binding"/>
    <property type="evidence" value="ECO:0007669"/>
    <property type="project" value="TreeGrafter"/>
</dbReference>
<evidence type="ECO:0000259" key="5">
    <source>
        <dbReference type="PROSITE" id="PS50977"/>
    </source>
</evidence>
<dbReference type="Proteomes" id="UP000582231">
    <property type="component" value="Unassembled WGS sequence"/>
</dbReference>
<dbReference type="SUPFAM" id="SSF46689">
    <property type="entry name" value="Homeodomain-like"/>
    <property type="match status" value="1"/>
</dbReference>
<sequence>MTTRTDRPQRADARRNVEAILDAATATLARDPDASVNDIAKAAGVGRVTLYGHFENRGVLVAAVVARAMQDSEVSLRGVDLSGDPAAALVRLIEATWQVTLRYGALVVAAEKSLPAADLAAAHDEPRERVERLLGRGRDAGRFRADLPVSWLVTTMHTVTHAAATSVYAGELAADQGARAIAATMLGLLTPPGEVVPDLDALRAAG</sequence>
<evidence type="ECO:0000256" key="3">
    <source>
        <dbReference type="ARBA" id="ARBA00023163"/>
    </source>
</evidence>
<keyword evidence="3" id="KW-0804">Transcription</keyword>
<keyword evidence="2 4" id="KW-0238">DNA-binding</keyword>
<dbReference type="InterPro" id="IPR009057">
    <property type="entry name" value="Homeodomain-like_sf"/>
</dbReference>
<feature type="DNA-binding region" description="H-T-H motif" evidence="4">
    <location>
        <begin position="35"/>
        <end position="54"/>
    </location>
</feature>
<accession>A0A852RQN8</accession>
<dbReference type="RefSeq" id="WP_179729100.1">
    <property type="nucleotide sequence ID" value="NZ_BAABEF010000001.1"/>
</dbReference>
<dbReference type="PANTHER" id="PTHR30055:SF234">
    <property type="entry name" value="HTH-TYPE TRANSCRIPTIONAL REGULATOR BETI"/>
    <property type="match status" value="1"/>
</dbReference>
<dbReference type="InterPro" id="IPR001647">
    <property type="entry name" value="HTH_TetR"/>
</dbReference>
<keyword evidence="1" id="KW-0805">Transcription regulation</keyword>
<gene>
    <name evidence="6" type="ORF">BJ958_004545</name>
</gene>
<dbReference type="Gene3D" id="1.10.357.10">
    <property type="entry name" value="Tetracycline Repressor, domain 2"/>
    <property type="match status" value="1"/>
</dbReference>
<dbReference type="InterPro" id="IPR036271">
    <property type="entry name" value="Tet_transcr_reg_TetR-rel_C_sf"/>
</dbReference>
<evidence type="ECO:0000313" key="7">
    <source>
        <dbReference type="Proteomes" id="UP000582231"/>
    </source>
</evidence>
<evidence type="ECO:0000256" key="4">
    <source>
        <dbReference type="PROSITE-ProRule" id="PRU00335"/>
    </source>
</evidence>
<dbReference type="GO" id="GO:0003700">
    <property type="term" value="F:DNA-binding transcription factor activity"/>
    <property type="evidence" value="ECO:0007669"/>
    <property type="project" value="TreeGrafter"/>
</dbReference>
<dbReference type="PANTHER" id="PTHR30055">
    <property type="entry name" value="HTH-TYPE TRANSCRIPTIONAL REGULATOR RUTR"/>
    <property type="match status" value="1"/>
</dbReference>
<evidence type="ECO:0000256" key="2">
    <source>
        <dbReference type="ARBA" id="ARBA00023125"/>
    </source>
</evidence>